<feature type="domain" description="HTH cro/C1-type" evidence="2">
    <location>
        <begin position="6"/>
        <end position="60"/>
    </location>
</feature>
<reference evidence="3 4" key="1">
    <citation type="submission" date="2021-03" db="EMBL/GenBank/DDBJ databases">
        <title>Genomic Encyclopedia of Type Strains, Phase IV (KMG-IV): sequencing the most valuable type-strain genomes for metagenomic binning, comparative biology and taxonomic classification.</title>
        <authorList>
            <person name="Goeker M."/>
        </authorList>
    </citation>
    <scope>NUCLEOTIDE SEQUENCE [LARGE SCALE GENOMIC DNA]</scope>
    <source>
        <strain evidence="3 4">DSM 27512</strain>
    </source>
</reference>
<proteinExistence type="predicted"/>
<dbReference type="InterPro" id="IPR010982">
    <property type="entry name" value="Lambda_DNA-bd_dom_sf"/>
</dbReference>
<dbReference type="PROSITE" id="PS50943">
    <property type="entry name" value="HTH_CROC1"/>
    <property type="match status" value="1"/>
</dbReference>
<evidence type="ECO:0000256" key="1">
    <source>
        <dbReference type="ARBA" id="ARBA00023125"/>
    </source>
</evidence>
<dbReference type="SMART" id="SM00530">
    <property type="entry name" value="HTH_XRE"/>
    <property type="match status" value="1"/>
</dbReference>
<protein>
    <submittedName>
        <fullName evidence="3">Transcriptional regulator</fullName>
    </submittedName>
</protein>
<dbReference type="RefSeq" id="WP_209660509.1">
    <property type="nucleotide sequence ID" value="NZ_JAGGLI010000011.1"/>
</dbReference>
<dbReference type="PANTHER" id="PTHR46558:SF4">
    <property type="entry name" value="DNA-BIDING PHAGE PROTEIN"/>
    <property type="match status" value="1"/>
</dbReference>
<name>A0ABS4KI36_9FIRM</name>
<dbReference type="Pfam" id="PF01381">
    <property type="entry name" value="HTH_3"/>
    <property type="match status" value="1"/>
</dbReference>
<gene>
    <name evidence="3" type="ORF">J2Z35_001243</name>
</gene>
<evidence type="ECO:0000259" key="2">
    <source>
        <dbReference type="PROSITE" id="PS50943"/>
    </source>
</evidence>
<keyword evidence="4" id="KW-1185">Reference proteome</keyword>
<comment type="caution">
    <text evidence="3">The sequence shown here is derived from an EMBL/GenBank/DDBJ whole genome shotgun (WGS) entry which is preliminary data.</text>
</comment>
<accession>A0ABS4KI36</accession>
<dbReference type="CDD" id="cd00093">
    <property type="entry name" value="HTH_XRE"/>
    <property type="match status" value="1"/>
</dbReference>
<sequence length="64" mass="7379">MKRKNLKIARIKKEMSQKELAKKIGVSTQAISDFERGIINPSYETMKKISEALESSVDDIFFEK</sequence>
<evidence type="ECO:0000313" key="3">
    <source>
        <dbReference type="EMBL" id="MBP2027449.1"/>
    </source>
</evidence>
<evidence type="ECO:0000313" key="4">
    <source>
        <dbReference type="Proteomes" id="UP001314903"/>
    </source>
</evidence>
<dbReference type="Gene3D" id="1.10.260.40">
    <property type="entry name" value="lambda repressor-like DNA-binding domains"/>
    <property type="match status" value="1"/>
</dbReference>
<dbReference type="Proteomes" id="UP001314903">
    <property type="component" value="Unassembled WGS sequence"/>
</dbReference>
<dbReference type="EMBL" id="JAGGLI010000011">
    <property type="protein sequence ID" value="MBP2027449.1"/>
    <property type="molecule type" value="Genomic_DNA"/>
</dbReference>
<dbReference type="PANTHER" id="PTHR46558">
    <property type="entry name" value="TRACRIPTIONAL REGULATORY PROTEIN-RELATED-RELATED"/>
    <property type="match status" value="1"/>
</dbReference>
<organism evidence="3 4">
    <name type="scientific">Acetoanaerobium pronyense</name>
    <dbReference type="NCBI Taxonomy" id="1482736"/>
    <lineage>
        <taxon>Bacteria</taxon>
        <taxon>Bacillati</taxon>
        <taxon>Bacillota</taxon>
        <taxon>Clostridia</taxon>
        <taxon>Peptostreptococcales</taxon>
        <taxon>Filifactoraceae</taxon>
        <taxon>Acetoanaerobium</taxon>
    </lineage>
</organism>
<dbReference type="SUPFAM" id="SSF47413">
    <property type="entry name" value="lambda repressor-like DNA-binding domains"/>
    <property type="match status" value="1"/>
</dbReference>
<keyword evidence="1" id="KW-0238">DNA-binding</keyword>
<dbReference type="InterPro" id="IPR001387">
    <property type="entry name" value="Cro/C1-type_HTH"/>
</dbReference>